<dbReference type="PROSITE" id="PS01186">
    <property type="entry name" value="EGF_2"/>
    <property type="match status" value="3"/>
</dbReference>
<evidence type="ECO:0000259" key="9">
    <source>
        <dbReference type="PROSITE" id="PS50026"/>
    </source>
</evidence>
<comment type="caution">
    <text evidence="8">Lacks conserved residue(s) required for the propagation of feature annotation.</text>
</comment>
<dbReference type="InterPro" id="IPR018097">
    <property type="entry name" value="EGF_Ca-bd_CS"/>
</dbReference>
<comment type="similarity">
    <text evidence="2">Belongs to the EGF domain peptide family.</text>
</comment>
<dbReference type="Pfam" id="PF14670">
    <property type="entry name" value="FXa_inhibition"/>
    <property type="match status" value="1"/>
</dbReference>
<keyword evidence="6" id="KW-1015">Disulfide bond</keyword>
<organism evidence="10 11">
    <name type="scientific">Nematostella vectensis</name>
    <name type="common">Starlet sea anemone</name>
    <dbReference type="NCBI Taxonomy" id="45351"/>
    <lineage>
        <taxon>Eukaryota</taxon>
        <taxon>Metazoa</taxon>
        <taxon>Cnidaria</taxon>
        <taxon>Anthozoa</taxon>
        <taxon>Hexacorallia</taxon>
        <taxon>Actiniaria</taxon>
        <taxon>Edwardsiidae</taxon>
        <taxon>Nematostella</taxon>
    </lineage>
</organism>
<evidence type="ECO:0000256" key="3">
    <source>
        <dbReference type="ARBA" id="ARBA00022525"/>
    </source>
</evidence>
<gene>
    <name evidence="10" type="ORF">NEMVEDRAFT_v1g87090</name>
</gene>
<dbReference type="InterPro" id="IPR000152">
    <property type="entry name" value="EGF-type_Asp/Asn_hydroxyl_site"/>
</dbReference>
<dbReference type="EMBL" id="DS469521">
    <property type="protein sequence ID" value="EDO47239.1"/>
    <property type="molecule type" value="Genomic_DNA"/>
</dbReference>
<feature type="non-terminal residue" evidence="10">
    <location>
        <position position="209"/>
    </location>
</feature>
<dbReference type="InParanoid" id="A7RN04"/>
<evidence type="ECO:0000256" key="4">
    <source>
        <dbReference type="ARBA" id="ARBA00022536"/>
    </source>
</evidence>
<dbReference type="PROSITE" id="PS01187">
    <property type="entry name" value="EGF_CA"/>
    <property type="match status" value="1"/>
</dbReference>
<keyword evidence="4 8" id="KW-0245">EGF-like domain</keyword>
<dbReference type="PANTHER" id="PTHR24040">
    <property type="entry name" value="LAMININ G-LIKE DOMAIN-CONTAINING PROTEIN"/>
    <property type="match status" value="1"/>
</dbReference>
<dbReference type="SMART" id="SM00179">
    <property type="entry name" value="EGF_CA"/>
    <property type="match status" value="5"/>
</dbReference>
<dbReference type="Gene3D" id="2.10.25.10">
    <property type="entry name" value="Laminin"/>
    <property type="match status" value="5"/>
</dbReference>
<dbReference type="InterPro" id="IPR009030">
    <property type="entry name" value="Growth_fac_rcpt_cys_sf"/>
</dbReference>
<dbReference type="InterPro" id="IPR051145">
    <property type="entry name" value="GAS-SHBG-PROS"/>
</dbReference>
<evidence type="ECO:0000256" key="1">
    <source>
        <dbReference type="ARBA" id="ARBA00004613"/>
    </source>
</evidence>
<keyword evidence="3" id="KW-0964">Secreted</keyword>
<dbReference type="STRING" id="45351.A7RN04"/>
<feature type="domain" description="EGF-like" evidence="9">
    <location>
        <begin position="164"/>
        <end position="204"/>
    </location>
</feature>
<dbReference type="PhylomeDB" id="A7RN04"/>
<evidence type="ECO:0000313" key="11">
    <source>
        <dbReference type="Proteomes" id="UP000001593"/>
    </source>
</evidence>
<dbReference type="HOGENOM" id="CLU_004826_4_1_1"/>
<dbReference type="FunFam" id="2.10.25.10:FF:000119">
    <property type="entry name" value="vitamin K-dependent protein S"/>
    <property type="match status" value="1"/>
</dbReference>
<evidence type="ECO:0000256" key="5">
    <source>
        <dbReference type="ARBA" id="ARBA00022737"/>
    </source>
</evidence>
<dbReference type="AlphaFoldDB" id="A7RN04"/>
<dbReference type="eggNOG" id="KOG1218">
    <property type="taxonomic scope" value="Eukaryota"/>
</dbReference>
<dbReference type="InterPro" id="IPR000742">
    <property type="entry name" value="EGF"/>
</dbReference>
<comment type="subcellular location">
    <subcellularLocation>
        <location evidence="1">Secreted</location>
    </subcellularLocation>
</comment>
<feature type="domain" description="EGF-like" evidence="9">
    <location>
        <begin position="32"/>
        <end position="72"/>
    </location>
</feature>
<dbReference type="GO" id="GO:0005509">
    <property type="term" value="F:calcium ion binding"/>
    <property type="evidence" value="ECO:0007669"/>
    <property type="project" value="InterPro"/>
</dbReference>
<dbReference type="GO" id="GO:0005576">
    <property type="term" value="C:extracellular region"/>
    <property type="evidence" value="ECO:0007669"/>
    <property type="project" value="UniProtKB-SubCell"/>
</dbReference>
<dbReference type="Pfam" id="PF12662">
    <property type="entry name" value="cEGF"/>
    <property type="match status" value="4"/>
</dbReference>
<proteinExistence type="inferred from homology"/>
<name>A7RN04_NEMVE</name>
<protein>
    <recommendedName>
        <fullName evidence="9">EGF-like domain-containing protein</fullName>
    </recommendedName>
</protein>
<dbReference type="InterPro" id="IPR001881">
    <property type="entry name" value="EGF-like_Ca-bd_dom"/>
</dbReference>
<accession>A7RN04</accession>
<sequence length="209" mass="23421">CQQVCTNIPGSYTCECWQGYRKRLNYHSQCIDINECKRNNGWCEHECINIIGTYRCRCRDGYKLEPNRRTCQDLDECALFSGCEMLCHNTRGSYYCACSEGFKLSSDNFTCTDIDECSLRHVSGLSSNASLADCEQVCVNVIGSFTCACREGFLLRQDGKTCEDIDECDTGLHKCEHQCNNTFGSYSCSCSPGFALADDKKSCKGTETP</sequence>
<dbReference type="PANTHER" id="PTHR24040:SF16">
    <property type="entry name" value="FIBRILLIN-2-LIKE PROTEIN"/>
    <property type="match status" value="1"/>
</dbReference>
<dbReference type="SMART" id="SM00181">
    <property type="entry name" value="EGF"/>
    <property type="match status" value="4"/>
</dbReference>
<evidence type="ECO:0000256" key="7">
    <source>
        <dbReference type="ARBA" id="ARBA00023180"/>
    </source>
</evidence>
<keyword evidence="11" id="KW-1185">Reference proteome</keyword>
<dbReference type="PROSITE" id="PS00010">
    <property type="entry name" value="ASX_HYDROXYL"/>
    <property type="match status" value="2"/>
</dbReference>
<dbReference type="SUPFAM" id="SSF57196">
    <property type="entry name" value="EGF/Laminin"/>
    <property type="match status" value="2"/>
</dbReference>
<evidence type="ECO:0000256" key="8">
    <source>
        <dbReference type="PROSITE-ProRule" id="PRU00076"/>
    </source>
</evidence>
<dbReference type="SUPFAM" id="SSF57184">
    <property type="entry name" value="Growth factor receptor domain"/>
    <property type="match status" value="1"/>
</dbReference>
<evidence type="ECO:0000313" key="10">
    <source>
        <dbReference type="EMBL" id="EDO47239.1"/>
    </source>
</evidence>
<keyword evidence="5" id="KW-0677">Repeat</keyword>
<reference evidence="10 11" key="1">
    <citation type="journal article" date="2007" name="Science">
        <title>Sea anemone genome reveals ancestral eumetazoan gene repertoire and genomic organization.</title>
        <authorList>
            <person name="Putnam N.H."/>
            <person name="Srivastava M."/>
            <person name="Hellsten U."/>
            <person name="Dirks B."/>
            <person name="Chapman J."/>
            <person name="Salamov A."/>
            <person name="Terry A."/>
            <person name="Shapiro H."/>
            <person name="Lindquist E."/>
            <person name="Kapitonov V.V."/>
            <person name="Jurka J."/>
            <person name="Genikhovich G."/>
            <person name="Grigoriev I.V."/>
            <person name="Lucas S.M."/>
            <person name="Steele R.E."/>
            <person name="Finnerty J.R."/>
            <person name="Technau U."/>
            <person name="Martindale M.Q."/>
            <person name="Rokhsar D.S."/>
        </authorList>
    </citation>
    <scope>NUCLEOTIDE SEQUENCE [LARGE SCALE GENOMIC DNA]</scope>
    <source>
        <strain evidence="11">CH2 X CH6</strain>
    </source>
</reference>
<dbReference type="FunFam" id="2.10.25.10:FF:000240">
    <property type="entry name" value="Vitamin K-dependent protein S"/>
    <property type="match status" value="2"/>
</dbReference>
<evidence type="ECO:0000256" key="2">
    <source>
        <dbReference type="ARBA" id="ARBA00006373"/>
    </source>
</evidence>
<dbReference type="OMA" id="CCYGWRN"/>
<dbReference type="FunFam" id="2.10.25.10:FF:000010">
    <property type="entry name" value="Pro-epidermal growth factor"/>
    <property type="match status" value="1"/>
</dbReference>
<dbReference type="PROSITE" id="PS50026">
    <property type="entry name" value="EGF_3"/>
    <property type="match status" value="2"/>
</dbReference>
<keyword evidence="7" id="KW-0325">Glycoprotein</keyword>
<dbReference type="Proteomes" id="UP000001593">
    <property type="component" value="Unassembled WGS sequence"/>
</dbReference>
<evidence type="ECO:0000256" key="6">
    <source>
        <dbReference type="ARBA" id="ARBA00023157"/>
    </source>
</evidence>
<dbReference type="InterPro" id="IPR026823">
    <property type="entry name" value="cEGF"/>
</dbReference>